<dbReference type="RefSeq" id="WP_115849338.1">
    <property type="nucleotide sequence ID" value="NZ_QTUC01000001.1"/>
</dbReference>
<accession>A0A3D9V273</accession>
<keyword evidence="1" id="KW-0812">Transmembrane</keyword>
<dbReference type="PANTHER" id="PTHR36844:SF1">
    <property type="entry name" value="PROTEASE PRSW"/>
    <property type="match status" value="1"/>
</dbReference>
<dbReference type="GO" id="GO:0008233">
    <property type="term" value="F:peptidase activity"/>
    <property type="evidence" value="ECO:0007669"/>
    <property type="project" value="InterPro"/>
</dbReference>
<feature type="transmembrane region" description="Helical" evidence="1">
    <location>
        <begin position="57"/>
        <end position="78"/>
    </location>
</feature>
<dbReference type="EMBL" id="QTUC01000001">
    <property type="protein sequence ID" value="REF35579.1"/>
    <property type="molecule type" value="Genomic_DNA"/>
</dbReference>
<keyword evidence="1" id="KW-0472">Membrane</keyword>
<keyword evidence="1" id="KW-1133">Transmembrane helix</keyword>
<feature type="transmembrane region" description="Helical" evidence="1">
    <location>
        <begin position="119"/>
        <end position="140"/>
    </location>
</feature>
<protein>
    <submittedName>
        <fullName evidence="2">RsiW-degrading membrane proteinase PrsW (M82 family)</fullName>
    </submittedName>
</protein>
<keyword evidence="3" id="KW-1185">Reference proteome</keyword>
<dbReference type="PANTHER" id="PTHR36844">
    <property type="entry name" value="PROTEASE PRSW"/>
    <property type="match status" value="1"/>
</dbReference>
<evidence type="ECO:0000313" key="3">
    <source>
        <dbReference type="Proteomes" id="UP000256485"/>
    </source>
</evidence>
<organism evidence="2 3">
    <name type="scientific">Thermasporomyces composti</name>
    <dbReference type="NCBI Taxonomy" id="696763"/>
    <lineage>
        <taxon>Bacteria</taxon>
        <taxon>Bacillati</taxon>
        <taxon>Actinomycetota</taxon>
        <taxon>Actinomycetes</taxon>
        <taxon>Propionibacteriales</taxon>
        <taxon>Nocardioidaceae</taxon>
        <taxon>Thermasporomyces</taxon>
    </lineage>
</organism>
<gene>
    <name evidence="2" type="ORF">DFJ64_0960</name>
</gene>
<proteinExistence type="predicted"/>
<evidence type="ECO:0000256" key="1">
    <source>
        <dbReference type="SAM" id="Phobius"/>
    </source>
</evidence>
<dbReference type="Proteomes" id="UP000256485">
    <property type="component" value="Unassembled WGS sequence"/>
</dbReference>
<sequence>MSDVTAEAAGADDRSDATTLDYVRRLRSHGWGRILLGGTTLWGLATALTLATGNANLLPVIILVGGFLFPVTFVAWACRREDQGELTPEILIRGFLLGGILGTVSAATLEAYFLTPSPLLYAGVAILEEAAKAAILLHLARALVQRTLWDGLVLGATVGFGFAACQSVGYGLNAVFTVTGLSLREVVETELLRGVIEPTSHALWTAIMGAVLLPVMRGRTSPRVGPELVLTFLGVSALHTLWDATHNIAVVFTLLVTDTPWQGRLFGLGYLPRPTDAQVHLFTAAQFVGYALVGATGLFWLGVLRRRLDRLHRLAALVEPADSLIPQGPEYA</sequence>
<dbReference type="OrthoDB" id="5141135at2"/>
<feature type="transmembrane region" description="Helical" evidence="1">
    <location>
        <begin position="34"/>
        <end position="51"/>
    </location>
</feature>
<dbReference type="Pfam" id="PF13367">
    <property type="entry name" value="PrsW-protease"/>
    <property type="match status" value="1"/>
</dbReference>
<name>A0A3D9V273_THECX</name>
<dbReference type="InterPro" id="IPR026898">
    <property type="entry name" value="PrsW"/>
</dbReference>
<evidence type="ECO:0000313" key="2">
    <source>
        <dbReference type="EMBL" id="REF35579.1"/>
    </source>
</evidence>
<comment type="caution">
    <text evidence="2">The sequence shown here is derived from an EMBL/GenBank/DDBJ whole genome shotgun (WGS) entry which is preliminary data.</text>
</comment>
<reference evidence="2 3" key="1">
    <citation type="submission" date="2018-08" db="EMBL/GenBank/DDBJ databases">
        <title>Sequencing the genomes of 1000 actinobacteria strains.</title>
        <authorList>
            <person name="Klenk H.-P."/>
        </authorList>
    </citation>
    <scope>NUCLEOTIDE SEQUENCE [LARGE SCALE GENOMIC DNA]</scope>
    <source>
        <strain evidence="2 3">DSM 22891</strain>
    </source>
</reference>
<feature type="transmembrane region" description="Helical" evidence="1">
    <location>
        <begin position="90"/>
        <end position="113"/>
    </location>
</feature>
<feature type="transmembrane region" description="Helical" evidence="1">
    <location>
        <begin position="152"/>
        <end position="178"/>
    </location>
</feature>
<dbReference type="AlphaFoldDB" id="A0A3D9V273"/>
<feature type="transmembrane region" description="Helical" evidence="1">
    <location>
        <begin position="277"/>
        <end position="303"/>
    </location>
</feature>